<evidence type="ECO:0000256" key="6">
    <source>
        <dbReference type="ARBA" id="ARBA00023136"/>
    </source>
</evidence>
<evidence type="ECO:0000256" key="4">
    <source>
        <dbReference type="ARBA" id="ARBA00023002"/>
    </source>
</evidence>
<feature type="domain" description="Fatty acid hydroxylase" evidence="8">
    <location>
        <begin position="81"/>
        <end position="213"/>
    </location>
</feature>
<keyword evidence="2 7" id="KW-0812">Transmembrane</keyword>
<sequence>MNFVIYAIPAFLLLILLEIYLDWRYQRHTYRFNDAINSLNLGMMSQVTGIAQKTVQFSAYLLVFDQIALWNLGHDSWWIWPFAFIAYDFCYYWFHRISHEINVFWAGHVVHHQSEEYNLSTALRQSSGTFLGFLFYLPLALIGIEPYVLVTVGSLNLIYQFWVHTRHIKQMPAWYEAIFVTPSNHRVHHAQNPIYMNKNHGGVFIVWDRLFGTFQPELEQEPVIFGVTKPLASWNPVWANLDVYWALAKDSWRAEKWADKLKVWFKKTGWRPADVRKAYPNKRFDPYQQVKFDSPLSARQKLYVALQHLTLIALVLQFILASATMSHSGILQGAALLVFTLFCQGYYQQQRRYLLWLETGKNLLLTALYYLYLGPDSAPYLLLWLLLASLLLVMAHGKKIKTIKQHHDRGDYESQQQ</sequence>
<evidence type="ECO:0000256" key="3">
    <source>
        <dbReference type="ARBA" id="ARBA00022989"/>
    </source>
</evidence>
<reference evidence="10" key="1">
    <citation type="journal article" date="2019" name="Int. J. Syst. Evol. Microbiol.">
        <title>The Global Catalogue of Microorganisms (GCM) 10K type strain sequencing project: providing services to taxonomists for standard genome sequencing and annotation.</title>
        <authorList>
            <consortium name="The Broad Institute Genomics Platform"/>
            <consortium name="The Broad Institute Genome Sequencing Center for Infectious Disease"/>
            <person name="Wu L."/>
            <person name="Ma J."/>
        </authorList>
    </citation>
    <scope>NUCLEOTIDE SEQUENCE [LARGE SCALE GENOMIC DNA]</scope>
    <source>
        <strain evidence="10">DT28</strain>
    </source>
</reference>
<evidence type="ECO:0000256" key="5">
    <source>
        <dbReference type="ARBA" id="ARBA00023098"/>
    </source>
</evidence>
<evidence type="ECO:0000256" key="1">
    <source>
        <dbReference type="ARBA" id="ARBA00004127"/>
    </source>
</evidence>
<feature type="transmembrane region" description="Helical" evidence="7">
    <location>
        <begin position="354"/>
        <end position="372"/>
    </location>
</feature>
<dbReference type="Proteomes" id="UP001595962">
    <property type="component" value="Unassembled WGS sequence"/>
</dbReference>
<dbReference type="InterPro" id="IPR006694">
    <property type="entry name" value="Fatty_acid_hydroxylase"/>
</dbReference>
<gene>
    <name evidence="9" type="ORF">ACFO3I_13390</name>
</gene>
<keyword evidence="4 9" id="KW-0560">Oxidoreductase</keyword>
<feature type="transmembrane region" description="Helical" evidence="7">
    <location>
        <begin position="302"/>
        <end position="323"/>
    </location>
</feature>
<evidence type="ECO:0000256" key="2">
    <source>
        <dbReference type="ARBA" id="ARBA00022692"/>
    </source>
</evidence>
<keyword evidence="10" id="KW-1185">Reference proteome</keyword>
<comment type="caution">
    <text evidence="9">The sequence shown here is derived from an EMBL/GenBank/DDBJ whole genome shotgun (WGS) entry which is preliminary data.</text>
</comment>
<dbReference type="GO" id="GO:0016491">
    <property type="term" value="F:oxidoreductase activity"/>
    <property type="evidence" value="ECO:0007669"/>
    <property type="project" value="UniProtKB-KW"/>
</dbReference>
<keyword evidence="6 7" id="KW-0472">Membrane</keyword>
<dbReference type="RefSeq" id="WP_377334669.1">
    <property type="nucleotide sequence ID" value="NZ_JBHSGB010000012.1"/>
</dbReference>
<feature type="transmembrane region" description="Helical" evidence="7">
    <location>
        <begin position="329"/>
        <end position="347"/>
    </location>
</feature>
<evidence type="ECO:0000313" key="10">
    <source>
        <dbReference type="Proteomes" id="UP001595962"/>
    </source>
</evidence>
<feature type="transmembrane region" description="Helical" evidence="7">
    <location>
        <begin position="6"/>
        <end position="23"/>
    </location>
</feature>
<evidence type="ECO:0000259" key="8">
    <source>
        <dbReference type="Pfam" id="PF04116"/>
    </source>
</evidence>
<feature type="transmembrane region" description="Helical" evidence="7">
    <location>
        <begin position="77"/>
        <end position="94"/>
    </location>
</feature>
<dbReference type="EC" id="1.-.-.-" evidence="9"/>
<comment type="subcellular location">
    <subcellularLocation>
        <location evidence="1">Endomembrane system</location>
        <topology evidence="1">Multi-pass membrane protein</topology>
    </subcellularLocation>
</comment>
<evidence type="ECO:0000256" key="7">
    <source>
        <dbReference type="SAM" id="Phobius"/>
    </source>
</evidence>
<feature type="transmembrane region" description="Helical" evidence="7">
    <location>
        <begin position="378"/>
        <end position="395"/>
    </location>
</feature>
<proteinExistence type="predicted"/>
<accession>A0ABV9JP19</accession>
<protein>
    <submittedName>
        <fullName evidence="9">Sterol desaturase family protein</fullName>
        <ecNumber evidence="9">1.-.-.-</ecNumber>
    </submittedName>
</protein>
<feature type="transmembrane region" description="Helical" evidence="7">
    <location>
        <begin position="133"/>
        <end position="159"/>
    </location>
</feature>
<dbReference type="EMBL" id="JBHSGB010000012">
    <property type="protein sequence ID" value="MFC4656003.1"/>
    <property type="molecule type" value="Genomic_DNA"/>
</dbReference>
<organism evidence="9 10">
    <name type="scientific">Rheinheimera marina</name>
    <dbReference type="NCBI Taxonomy" id="1774958"/>
    <lineage>
        <taxon>Bacteria</taxon>
        <taxon>Pseudomonadati</taxon>
        <taxon>Pseudomonadota</taxon>
        <taxon>Gammaproteobacteria</taxon>
        <taxon>Chromatiales</taxon>
        <taxon>Chromatiaceae</taxon>
        <taxon>Rheinheimera</taxon>
    </lineage>
</organism>
<evidence type="ECO:0000313" key="9">
    <source>
        <dbReference type="EMBL" id="MFC4656003.1"/>
    </source>
</evidence>
<dbReference type="PANTHER" id="PTHR21624:SF1">
    <property type="entry name" value="ALKYLGLYCEROL MONOOXYGENASE"/>
    <property type="match status" value="1"/>
</dbReference>
<keyword evidence="3 7" id="KW-1133">Transmembrane helix</keyword>
<name>A0ABV9JP19_9GAMM</name>
<keyword evidence="5" id="KW-0443">Lipid metabolism</keyword>
<dbReference type="InterPro" id="IPR051689">
    <property type="entry name" value="Sterol_desaturase/TMEM195"/>
</dbReference>
<dbReference type="Pfam" id="PF04116">
    <property type="entry name" value="FA_hydroxylase"/>
    <property type="match status" value="1"/>
</dbReference>
<dbReference type="PANTHER" id="PTHR21624">
    <property type="entry name" value="STEROL DESATURASE-RELATED PROTEIN"/>
    <property type="match status" value="1"/>
</dbReference>